<name>A0A8J7V513_9PROT</name>
<evidence type="ECO:0000313" key="3">
    <source>
        <dbReference type="Proteomes" id="UP000672602"/>
    </source>
</evidence>
<feature type="region of interest" description="Disordered" evidence="1">
    <location>
        <begin position="1"/>
        <end position="24"/>
    </location>
</feature>
<comment type="caution">
    <text evidence="2">The sequence shown here is derived from an EMBL/GenBank/DDBJ whole genome shotgun (WGS) entry which is preliminary data.</text>
</comment>
<sequence length="111" mass="12442">MPYVSRDENGTIIGISDKSSPNAREFLPNDNPDVLRYLHGANPSAMRATLSESDTDMARITEDILDVLIGRNMINFTDLPIQAQRKLMARQKIRRNLSALSNLVADEDDII</sequence>
<evidence type="ECO:0008006" key="4">
    <source>
        <dbReference type="Google" id="ProtNLM"/>
    </source>
</evidence>
<proteinExistence type="predicted"/>
<protein>
    <recommendedName>
        <fullName evidence="4">Tryptophan synthase subunit beta like protein</fullName>
    </recommendedName>
</protein>
<dbReference type="AlphaFoldDB" id="A0A8J7V513"/>
<dbReference type="EMBL" id="JAGMWN010000007">
    <property type="protein sequence ID" value="MBP5858319.1"/>
    <property type="molecule type" value="Genomic_DNA"/>
</dbReference>
<accession>A0A8J7V513</accession>
<dbReference type="RefSeq" id="WP_210682906.1">
    <property type="nucleotide sequence ID" value="NZ_JAGMWN010000007.1"/>
</dbReference>
<evidence type="ECO:0000256" key="1">
    <source>
        <dbReference type="SAM" id="MobiDB-lite"/>
    </source>
</evidence>
<organism evidence="2 3">
    <name type="scientific">Marivibrio halodurans</name>
    <dbReference type="NCBI Taxonomy" id="2039722"/>
    <lineage>
        <taxon>Bacteria</taxon>
        <taxon>Pseudomonadati</taxon>
        <taxon>Pseudomonadota</taxon>
        <taxon>Alphaproteobacteria</taxon>
        <taxon>Rhodospirillales</taxon>
        <taxon>Rhodospirillaceae</taxon>
        <taxon>Marivibrio</taxon>
    </lineage>
</organism>
<evidence type="ECO:0000313" key="2">
    <source>
        <dbReference type="EMBL" id="MBP5858319.1"/>
    </source>
</evidence>
<keyword evidence="3" id="KW-1185">Reference proteome</keyword>
<reference evidence="2" key="1">
    <citation type="submission" date="2021-04" db="EMBL/GenBank/DDBJ databases">
        <authorList>
            <person name="Zhang D.-C."/>
        </authorList>
    </citation>
    <scope>NUCLEOTIDE SEQUENCE</scope>
    <source>
        <strain evidence="2">CGMCC 1.15697</strain>
    </source>
</reference>
<gene>
    <name evidence="2" type="ORF">KAJ83_14960</name>
</gene>
<dbReference type="Proteomes" id="UP000672602">
    <property type="component" value="Unassembled WGS sequence"/>
</dbReference>